<proteinExistence type="inferred from homology"/>
<evidence type="ECO:0000256" key="1">
    <source>
        <dbReference type="ARBA" id="ARBA00007177"/>
    </source>
</evidence>
<protein>
    <recommendedName>
        <fullName evidence="3">Urease accessory protein UreD</fullName>
    </recommendedName>
</protein>
<evidence type="ECO:0000256" key="3">
    <source>
        <dbReference type="HAMAP-Rule" id="MF_01384"/>
    </source>
</evidence>
<dbReference type="InterPro" id="IPR002669">
    <property type="entry name" value="UreD"/>
</dbReference>
<evidence type="ECO:0000256" key="2">
    <source>
        <dbReference type="ARBA" id="ARBA00023186"/>
    </source>
</evidence>
<organism evidence="4 5">
    <name type="scientific">Roseibium porphyridii</name>
    <dbReference type="NCBI Taxonomy" id="2866279"/>
    <lineage>
        <taxon>Bacteria</taxon>
        <taxon>Pseudomonadati</taxon>
        <taxon>Pseudomonadota</taxon>
        <taxon>Alphaproteobacteria</taxon>
        <taxon>Hyphomicrobiales</taxon>
        <taxon>Stappiaceae</taxon>
        <taxon>Roseibium</taxon>
    </lineage>
</organism>
<sequence>MYDAGVASQSTASARELQRVNGHARAGFRLSEGSTRLANLYQSGAAKIRLPKVYDEPTTAVLINTAGGLTGGDRLSLEFHLAVGAHAIVTSQAAERAYRSQTGPAKVTAKFQVGAGAKLEWLPQETILFDASNLSRTIEADLAEDAGLLMLESVILGRKAMGEKVRSVFFRDSWRIRRSGRLVFADDVRLEGDPEVFLAGPATTSGNLCVATLLDCSPQAEDHLNLARSLIGALPSDRVRAAASAWNGQLVARLTAVSGQDLRTALVSFLTGYRSAPLPRVWHC</sequence>
<dbReference type="Pfam" id="PF01774">
    <property type="entry name" value="UreD"/>
    <property type="match status" value="1"/>
</dbReference>
<comment type="subcellular location">
    <subcellularLocation>
        <location evidence="3">Cytoplasm</location>
    </subcellularLocation>
</comment>
<dbReference type="PANTHER" id="PTHR33643:SF1">
    <property type="entry name" value="UREASE ACCESSORY PROTEIN D"/>
    <property type="match status" value="1"/>
</dbReference>
<dbReference type="PANTHER" id="PTHR33643">
    <property type="entry name" value="UREASE ACCESSORY PROTEIN D"/>
    <property type="match status" value="1"/>
</dbReference>
<reference evidence="4 5" key="1">
    <citation type="submission" date="2023-03" db="EMBL/GenBank/DDBJ databases">
        <title>Roseibium porphyridii sp. nov. and Roseibium rhodosorbium sp. nov. isolated from marine algae, Porphyridium cruentum and Rhodosorus marinus, respectively.</title>
        <authorList>
            <person name="Lee M.W."/>
            <person name="Choi B.J."/>
            <person name="Lee J.K."/>
            <person name="Choi D.G."/>
            <person name="Baek J.H."/>
            <person name="Bayburt H."/>
            <person name="Kim J.M."/>
            <person name="Han D.M."/>
            <person name="Kim K.H."/>
            <person name="Jeon C.O."/>
        </authorList>
    </citation>
    <scope>NUCLEOTIDE SEQUENCE [LARGE SCALE GENOMIC DNA]</scope>
    <source>
        <strain evidence="4 5">KMA01</strain>
    </source>
</reference>
<comment type="function">
    <text evidence="3">Required for maturation of urease via the functional incorporation of the urease nickel metallocenter.</text>
</comment>
<dbReference type="EMBL" id="CP120863">
    <property type="protein sequence ID" value="WFE90232.1"/>
    <property type="molecule type" value="Genomic_DNA"/>
</dbReference>
<dbReference type="RefSeq" id="WP_265679855.1">
    <property type="nucleotide sequence ID" value="NZ_CP120863.1"/>
</dbReference>
<dbReference type="Proteomes" id="UP001209803">
    <property type="component" value="Chromosome"/>
</dbReference>
<keyword evidence="2 3" id="KW-0143">Chaperone</keyword>
<keyword evidence="3" id="KW-0996">Nickel insertion</keyword>
<comment type="subunit">
    <text evidence="3">UreD, UreF and UreG form a complex that acts as a GTP-hydrolysis-dependent molecular chaperone, activating the urease apoprotein by helping to assemble the nickel containing metallocenter of UreC. The UreE protein probably delivers the nickel.</text>
</comment>
<accession>A0ABY8F428</accession>
<gene>
    <name evidence="3" type="primary">ureD</name>
    <name evidence="4" type="ORF">K1718_02470</name>
</gene>
<dbReference type="HAMAP" id="MF_01384">
    <property type="entry name" value="UreD"/>
    <property type="match status" value="1"/>
</dbReference>
<evidence type="ECO:0000313" key="4">
    <source>
        <dbReference type="EMBL" id="WFE90232.1"/>
    </source>
</evidence>
<evidence type="ECO:0000313" key="5">
    <source>
        <dbReference type="Proteomes" id="UP001209803"/>
    </source>
</evidence>
<keyword evidence="3" id="KW-0963">Cytoplasm</keyword>
<comment type="similarity">
    <text evidence="1 3">Belongs to the UreD family.</text>
</comment>
<name>A0ABY8F428_9HYPH</name>
<keyword evidence="5" id="KW-1185">Reference proteome</keyword>